<dbReference type="GO" id="GO:0051539">
    <property type="term" value="F:4 iron, 4 sulfur cluster binding"/>
    <property type="evidence" value="ECO:0007669"/>
    <property type="project" value="UniProtKB-KW"/>
</dbReference>
<feature type="compositionally biased region" description="Polar residues" evidence="8">
    <location>
        <begin position="75"/>
        <end position="93"/>
    </location>
</feature>
<dbReference type="GO" id="GO:0006281">
    <property type="term" value="P:DNA repair"/>
    <property type="evidence" value="ECO:0007669"/>
    <property type="project" value="UniProtKB-KW"/>
</dbReference>
<dbReference type="SMART" id="SM00987">
    <property type="entry name" value="UreE_C"/>
    <property type="match status" value="1"/>
</dbReference>
<dbReference type="PANTHER" id="PTHR33693:SF1">
    <property type="entry name" value="TYPE-4 URACIL-DNA GLYCOSYLASE"/>
    <property type="match status" value="1"/>
</dbReference>
<dbReference type="PANTHER" id="PTHR33693">
    <property type="entry name" value="TYPE-5 URACIL-DNA GLYCOSYLASE"/>
    <property type="match status" value="1"/>
</dbReference>
<feature type="domain" description="Uracil-DNA glycosylase-like" evidence="9">
    <location>
        <begin position="118"/>
        <end position="255"/>
    </location>
</feature>
<dbReference type="InterPro" id="IPR005122">
    <property type="entry name" value="Uracil-DNA_glycosylase-like"/>
</dbReference>
<evidence type="ECO:0000256" key="5">
    <source>
        <dbReference type="ARBA" id="ARBA00023004"/>
    </source>
</evidence>
<dbReference type="AlphaFoldDB" id="A0A1X3DLY4"/>
<comment type="caution">
    <text evidence="10">The sequence shown here is derived from an EMBL/GenBank/DDBJ whole genome shotgun (WGS) entry which is preliminary data.</text>
</comment>
<evidence type="ECO:0000256" key="4">
    <source>
        <dbReference type="ARBA" id="ARBA00022801"/>
    </source>
</evidence>
<evidence type="ECO:0000256" key="3">
    <source>
        <dbReference type="ARBA" id="ARBA00022763"/>
    </source>
</evidence>
<dbReference type="Pfam" id="PF03167">
    <property type="entry name" value="UDG"/>
    <property type="match status" value="1"/>
</dbReference>
<keyword evidence="6" id="KW-0411">Iron-sulfur</keyword>
<keyword evidence="2" id="KW-0479">Metal-binding</keyword>
<keyword evidence="4" id="KW-0378">Hydrolase</keyword>
<dbReference type="GO" id="GO:0097506">
    <property type="term" value="F:deaminated base DNA N-glycosylase activity"/>
    <property type="evidence" value="ECO:0007669"/>
    <property type="project" value="UniProtKB-ARBA"/>
</dbReference>
<dbReference type="RefSeq" id="WP_085357459.1">
    <property type="nucleotide sequence ID" value="NZ_MTAB01000001.1"/>
</dbReference>
<keyword evidence="5" id="KW-0408">Iron</keyword>
<evidence type="ECO:0000256" key="1">
    <source>
        <dbReference type="ARBA" id="ARBA00022485"/>
    </source>
</evidence>
<evidence type="ECO:0000313" key="11">
    <source>
        <dbReference type="Proteomes" id="UP000193303"/>
    </source>
</evidence>
<dbReference type="EMBL" id="MTAB01000001">
    <property type="protein sequence ID" value="OSI25300.1"/>
    <property type="molecule type" value="Genomic_DNA"/>
</dbReference>
<evidence type="ECO:0000256" key="2">
    <source>
        <dbReference type="ARBA" id="ARBA00022723"/>
    </source>
</evidence>
<dbReference type="InterPro" id="IPR036895">
    <property type="entry name" value="Uracil-DNA_glycosylase-like_sf"/>
</dbReference>
<name>A0A1X3DLY4_9NEIS</name>
<dbReference type="GO" id="GO:0046872">
    <property type="term" value="F:metal ion binding"/>
    <property type="evidence" value="ECO:0007669"/>
    <property type="project" value="UniProtKB-KW"/>
</dbReference>
<evidence type="ECO:0000256" key="6">
    <source>
        <dbReference type="ARBA" id="ARBA00023014"/>
    </source>
</evidence>
<organism evidence="10 11">
    <name type="scientific">Neisseria dumasiana</name>
    <dbReference type="NCBI Taxonomy" id="1931275"/>
    <lineage>
        <taxon>Bacteria</taxon>
        <taxon>Pseudomonadati</taxon>
        <taxon>Pseudomonadota</taxon>
        <taxon>Betaproteobacteria</taxon>
        <taxon>Neisseriales</taxon>
        <taxon>Neisseriaceae</taxon>
        <taxon>Neisseria</taxon>
    </lineage>
</organism>
<reference evidence="11" key="1">
    <citation type="submission" date="2017-01" db="EMBL/GenBank/DDBJ databases">
        <authorList>
            <person name="Mah S.A."/>
            <person name="Swanson W.J."/>
            <person name="Moy G.W."/>
            <person name="Vacquier V.D."/>
        </authorList>
    </citation>
    <scope>NUCLEOTIDE SEQUENCE [LARGE SCALE GENOMIC DNA]</scope>
    <source>
        <strain evidence="11">124861</strain>
    </source>
</reference>
<dbReference type="SMART" id="SM00986">
    <property type="entry name" value="UDG"/>
    <property type="match status" value="1"/>
</dbReference>
<keyword evidence="7" id="KW-0234">DNA repair</keyword>
<evidence type="ECO:0000256" key="7">
    <source>
        <dbReference type="ARBA" id="ARBA00023204"/>
    </source>
</evidence>
<sequence length="268" mass="28389">MLSSRYLHLHEALGLGPMWLKQGAKVLPATASGATATTVAVSVPSAQAAAEHQPVSARTASHARLAAMAAIGKSQPLSDGTSARSQEPSENIPANTIETPAAEQTQALSAAIPNTAPVADIQPACLMVVSICPALEDNTAGRLFSGDAGILLDNMLASIGLQPADAHKTVWVKTAAVFTPEPSSRQIAEGLPQLQAELAASQALSVLFLGQIFERSHHTDTIRELCGDLPYFIIPHPARLLRQPHLKRQAWEELKKLRSHLSGQPSEH</sequence>
<dbReference type="InterPro" id="IPR051536">
    <property type="entry name" value="UDG_Type-4/5"/>
</dbReference>
<dbReference type="OrthoDB" id="5290748at2"/>
<dbReference type="SUPFAM" id="SSF52141">
    <property type="entry name" value="Uracil-DNA glycosylase-like"/>
    <property type="match status" value="1"/>
</dbReference>
<dbReference type="Gene3D" id="3.40.470.10">
    <property type="entry name" value="Uracil-DNA glycosylase-like domain"/>
    <property type="match status" value="1"/>
</dbReference>
<evidence type="ECO:0000256" key="8">
    <source>
        <dbReference type="SAM" id="MobiDB-lite"/>
    </source>
</evidence>
<gene>
    <name evidence="10" type="ORF">BV912_00010</name>
</gene>
<evidence type="ECO:0000313" key="10">
    <source>
        <dbReference type="EMBL" id="OSI25300.1"/>
    </source>
</evidence>
<evidence type="ECO:0000259" key="9">
    <source>
        <dbReference type="SMART" id="SM00986"/>
    </source>
</evidence>
<keyword evidence="3" id="KW-0227">DNA damage</keyword>
<dbReference type="Proteomes" id="UP000193303">
    <property type="component" value="Unassembled WGS sequence"/>
</dbReference>
<feature type="region of interest" description="Disordered" evidence="8">
    <location>
        <begin position="73"/>
        <end position="93"/>
    </location>
</feature>
<accession>A0A1X3DLY4</accession>
<protein>
    <recommendedName>
        <fullName evidence="9">Uracil-DNA glycosylase-like domain-containing protein</fullName>
    </recommendedName>
</protein>
<proteinExistence type="predicted"/>
<dbReference type="STRING" id="1931275.BV914_03000"/>
<keyword evidence="1" id="KW-0004">4Fe-4S</keyword>